<feature type="chain" id="PRO_5043048476" evidence="2">
    <location>
        <begin position="24"/>
        <end position="178"/>
    </location>
</feature>
<accession>A0AAN9IGJ4</accession>
<evidence type="ECO:0000256" key="1">
    <source>
        <dbReference type="ARBA" id="ARBA00022729"/>
    </source>
</evidence>
<reference evidence="3 4" key="1">
    <citation type="submission" date="2024-01" db="EMBL/GenBank/DDBJ databases">
        <title>The genomes of 5 underutilized Papilionoideae crops provide insights into root nodulation and disease resistanc.</title>
        <authorList>
            <person name="Yuan L."/>
        </authorList>
    </citation>
    <scope>NUCLEOTIDE SEQUENCE [LARGE SCALE GENOMIC DNA]</scope>
    <source>
        <strain evidence="3">ZHUSHIDOU_FW_LH</strain>
        <tissue evidence="3">Leaf</tissue>
    </source>
</reference>
<comment type="caution">
    <text evidence="3">The sequence shown here is derived from an EMBL/GenBank/DDBJ whole genome shotgun (WGS) entry which is preliminary data.</text>
</comment>
<dbReference type="GO" id="GO:0071944">
    <property type="term" value="C:cell periphery"/>
    <property type="evidence" value="ECO:0007669"/>
    <property type="project" value="TreeGrafter"/>
</dbReference>
<dbReference type="EMBL" id="JAYWIO010000003">
    <property type="protein sequence ID" value="KAK7276415.1"/>
    <property type="molecule type" value="Genomic_DNA"/>
</dbReference>
<name>A0AAN9IGJ4_CROPI</name>
<keyword evidence="1 2" id="KW-0732">Signal</keyword>
<evidence type="ECO:0000313" key="3">
    <source>
        <dbReference type="EMBL" id="KAK7276415.1"/>
    </source>
</evidence>
<proteinExistence type="predicted"/>
<sequence>MASRNLVILSFLLLLVAVPYIEASEYAPRMMEKKRDVVVETLVYCQSCEHFGTWSLTGAKPIPSAKVSVTCKNHKGQVSYYKVFETDKSGYLYAPLEGFRMQDSILDHPLHSCYVKLVWSPIETCSLLSNVNDALNGAALRFKNKRLHGTRYEAVIYTAGPLAFRPSNCSQSHATTHY</sequence>
<dbReference type="GO" id="GO:0048767">
    <property type="term" value="P:root hair elongation"/>
    <property type="evidence" value="ECO:0007669"/>
    <property type="project" value="TreeGrafter"/>
</dbReference>
<dbReference type="AlphaFoldDB" id="A0AAN9IGJ4"/>
<dbReference type="PANTHER" id="PTHR33470:SF4">
    <property type="entry name" value="OS01G0164025 PROTEIN"/>
    <property type="match status" value="1"/>
</dbReference>
<dbReference type="Pfam" id="PF01190">
    <property type="entry name" value="Pollen_Ole_e_1"/>
    <property type="match status" value="1"/>
</dbReference>
<dbReference type="PANTHER" id="PTHR33470">
    <property type="entry name" value="OS01G0164075 PROTEIN"/>
    <property type="match status" value="1"/>
</dbReference>
<feature type="signal peptide" evidence="2">
    <location>
        <begin position="1"/>
        <end position="23"/>
    </location>
</feature>
<evidence type="ECO:0000313" key="4">
    <source>
        <dbReference type="Proteomes" id="UP001372338"/>
    </source>
</evidence>
<gene>
    <name evidence="3" type="ORF">RIF29_17554</name>
</gene>
<evidence type="ECO:0000256" key="2">
    <source>
        <dbReference type="SAM" id="SignalP"/>
    </source>
</evidence>
<keyword evidence="4" id="KW-1185">Reference proteome</keyword>
<organism evidence="3 4">
    <name type="scientific">Crotalaria pallida</name>
    <name type="common">Smooth rattlebox</name>
    <name type="synonym">Crotalaria striata</name>
    <dbReference type="NCBI Taxonomy" id="3830"/>
    <lineage>
        <taxon>Eukaryota</taxon>
        <taxon>Viridiplantae</taxon>
        <taxon>Streptophyta</taxon>
        <taxon>Embryophyta</taxon>
        <taxon>Tracheophyta</taxon>
        <taxon>Spermatophyta</taxon>
        <taxon>Magnoliopsida</taxon>
        <taxon>eudicotyledons</taxon>
        <taxon>Gunneridae</taxon>
        <taxon>Pentapetalae</taxon>
        <taxon>rosids</taxon>
        <taxon>fabids</taxon>
        <taxon>Fabales</taxon>
        <taxon>Fabaceae</taxon>
        <taxon>Papilionoideae</taxon>
        <taxon>50 kb inversion clade</taxon>
        <taxon>genistoids sensu lato</taxon>
        <taxon>core genistoids</taxon>
        <taxon>Crotalarieae</taxon>
        <taxon>Crotalaria</taxon>
    </lineage>
</organism>
<protein>
    <submittedName>
        <fullName evidence="3">Uncharacterized protein</fullName>
    </submittedName>
</protein>
<dbReference type="GO" id="GO:0009826">
    <property type="term" value="P:unidimensional cell growth"/>
    <property type="evidence" value="ECO:0007669"/>
    <property type="project" value="TreeGrafter"/>
</dbReference>
<dbReference type="Proteomes" id="UP001372338">
    <property type="component" value="Unassembled WGS sequence"/>
</dbReference>